<protein>
    <recommendedName>
        <fullName evidence="8">Mg2+ transporter zinc transport protein</fullName>
    </recommendedName>
</protein>
<proteinExistence type="predicted"/>
<dbReference type="EMBL" id="WWBZ02000001">
    <property type="protein sequence ID" value="KAF4313407.1"/>
    <property type="molecule type" value="Genomic_DNA"/>
</dbReference>
<keyword evidence="3 5" id="KW-1133">Transmembrane helix</keyword>
<organism evidence="6 7">
    <name type="scientific">Botryosphaeria dothidea</name>
    <dbReference type="NCBI Taxonomy" id="55169"/>
    <lineage>
        <taxon>Eukaryota</taxon>
        <taxon>Fungi</taxon>
        <taxon>Dikarya</taxon>
        <taxon>Ascomycota</taxon>
        <taxon>Pezizomycotina</taxon>
        <taxon>Dothideomycetes</taxon>
        <taxon>Dothideomycetes incertae sedis</taxon>
        <taxon>Botryosphaeriales</taxon>
        <taxon>Botryosphaeriaceae</taxon>
        <taxon>Botryosphaeria</taxon>
    </lineage>
</organism>
<keyword evidence="7" id="KW-1185">Reference proteome</keyword>
<dbReference type="AlphaFoldDB" id="A0A8H4NFS2"/>
<evidence type="ECO:0000256" key="2">
    <source>
        <dbReference type="ARBA" id="ARBA00022692"/>
    </source>
</evidence>
<dbReference type="Gene3D" id="1.20.58.340">
    <property type="entry name" value="Magnesium transport protein CorA, transmembrane region"/>
    <property type="match status" value="1"/>
</dbReference>
<keyword evidence="4 5" id="KW-0472">Membrane</keyword>
<name>A0A8H4NFS2_9PEZI</name>
<evidence type="ECO:0008006" key="8">
    <source>
        <dbReference type="Google" id="ProtNLM"/>
    </source>
</evidence>
<evidence type="ECO:0000256" key="5">
    <source>
        <dbReference type="SAM" id="Phobius"/>
    </source>
</evidence>
<feature type="transmembrane region" description="Helical" evidence="5">
    <location>
        <begin position="243"/>
        <end position="262"/>
    </location>
</feature>
<evidence type="ECO:0000256" key="4">
    <source>
        <dbReference type="ARBA" id="ARBA00023136"/>
    </source>
</evidence>
<sequence length="297" mass="32873">MPPLNTMYREHHFVTFWSKDEGAGSWTSVILGDPASPGRSCLGRPSCINVNPLTWDDDKEHWEDSSTLSANSSDSLHLFLKNTYAHSPHGATADPGSALKYCIPAILAMFNAEYMRNRKRTAQIGRTYSKNLAEARGSPISGWQFMEQEKIGALQLANARNLNNLADCVTRLDVYSGNPYGQFEQVQQLLEISAAAGESFLANQQARHVGQLTTVATILVPFTAVAGIFSMSGSFAAGESHFWVFWVVTVRISALLFLNVLAGRRPGLVRSIWEAWLRCKFMRQWRAPTGSSRSGKV</sequence>
<evidence type="ECO:0000313" key="7">
    <source>
        <dbReference type="Proteomes" id="UP000572817"/>
    </source>
</evidence>
<evidence type="ECO:0000256" key="3">
    <source>
        <dbReference type="ARBA" id="ARBA00022989"/>
    </source>
</evidence>
<dbReference type="GO" id="GO:0016020">
    <property type="term" value="C:membrane"/>
    <property type="evidence" value="ECO:0007669"/>
    <property type="project" value="UniProtKB-SubCell"/>
</dbReference>
<reference evidence="6" key="1">
    <citation type="submission" date="2020-04" db="EMBL/GenBank/DDBJ databases">
        <title>Genome Assembly and Annotation of Botryosphaeria dothidea sdau 11-99, a Latent Pathogen of Apple Fruit Ring Rot in China.</title>
        <authorList>
            <person name="Yu C."/>
            <person name="Diao Y."/>
            <person name="Lu Q."/>
            <person name="Zhao J."/>
            <person name="Cui S."/>
            <person name="Peng C."/>
            <person name="He B."/>
            <person name="Liu H."/>
        </authorList>
    </citation>
    <scope>NUCLEOTIDE SEQUENCE [LARGE SCALE GENOMIC DNA]</scope>
    <source>
        <strain evidence="6">Sdau11-99</strain>
    </source>
</reference>
<evidence type="ECO:0000256" key="1">
    <source>
        <dbReference type="ARBA" id="ARBA00004141"/>
    </source>
</evidence>
<dbReference type="Proteomes" id="UP000572817">
    <property type="component" value="Unassembled WGS sequence"/>
</dbReference>
<evidence type="ECO:0000313" key="6">
    <source>
        <dbReference type="EMBL" id="KAF4313407.1"/>
    </source>
</evidence>
<feature type="transmembrane region" description="Helical" evidence="5">
    <location>
        <begin position="215"/>
        <end position="237"/>
    </location>
</feature>
<comment type="subcellular location">
    <subcellularLocation>
        <location evidence="1">Membrane</location>
        <topology evidence="1">Multi-pass membrane protein</topology>
    </subcellularLocation>
</comment>
<dbReference type="OrthoDB" id="5428055at2759"/>
<keyword evidence="2 5" id="KW-0812">Transmembrane</keyword>
<gene>
    <name evidence="6" type="ORF">GTA08_BOTSDO00018</name>
</gene>
<accession>A0A8H4NFS2</accession>
<dbReference type="InterPro" id="IPR045863">
    <property type="entry name" value="CorA_TM1_TM2"/>
</dbReference>
<comment type="caution">
    <text evidence="6">The sequence shown here is derived from an EMBL/GenBank/DDBJ whole genome shotgun (WGS) entry which is preliminary data.</text>
</comment>
<dbReference type="SUPFAM" id="SSF144083">
    <property type="entry name" value="Magnesium transport protein CorA, transmembrane region"/>
    <property type="match status" value="1"/>
</dbReference>
<dbReference type="GO" id="GO:0046873">
    <property type="term" value="F:metal ion transmembrane transporter activity"/>
    <property type="evidence" value="ECO:0007669"/>
    <property type="project" value="InterPro"/>
</dbReference>